<name>A0AA38LCF2_TAXCH</name>
<accession>A0AA38LCF2</accession>
<evidence type="ECO:0000313" key="2">
    <source>
        <dbReference type="Proteomes" id="UP000824469"/>
    </source>
</evidence>
<protein>
    <submittedName>
        <fullName evidence="1">Uncharacterized protein</fullName>
    </submittedName>
</protein>
<sequence>QQKPAKALVLRLDAHGCEIDENGNVINKPKITNLSTIVLIPYSKKNPDNKENNI</sequence>
<gene>
    <name evidence="1" type="ORF">KI387_020690</name>
</gene>
<reference evidence="1 2" key="1">
    <citation type="journal article" date="2021" name="Nat. Plants">
        <title>The Taxus genome provides insights into paclitaxel biosynthesis.</title>
        <authorList>
            <person name="Xiong X."/>
            <person name="Gou J."/>
            <person name="Liao Q."/>
            <person name="Li Y."/>
            <person name="Zhou Q."/>
            <person name="Bi G."/>
            <person name="Li C."/>
            <person name="Du R."/>
            <person name="Wang X."/>
            <person name="Sun T."/>
            <person name="Guo L."/>
            <person name="Liang H."/>
            <person name="Lu P."/>
            <person name="Wu Y."/>
            <person name="Zhang Z."/>
            <person name="Ro D.K."/>
            <person name="Shang Y."/>
            <person name="Huang S."/>
            <person name="Yan J."/>
        </authorList>
    </citation>
    <scope>NUCLEOTIDE SEQUENCE [LARGE SCALE GENOMIC DNA]</scope>
    <source>
        <strain evidence="1">Ta-2019</strain>
    </source>
</reference>
<keyword evidence="2" id="KW-1185">Reference proteome</keyword>
<dbReference type="AlphaFoldDB" id="A0AA38LCF2"/>
<dbReference type="Proteomes" id="UP000824469">
    <property type="component" value="Unassembled WGS sequence"/>
</dbReference>
<comment type="caution">
    <text evidence="1">The sequence shown here is derived from an EMBL/GenBank/DDBJ whole genome shotgun (WGS) entry which is preliminary data.</text>
</comment>
<proteinExistence type="predicted"/>
<feature type="non-terminal residue" evidence="1">
    <location>
        <position position="1"/>
    </location>
</feature>
<dbReference type="EMBL" id="JAHRHJ020000004">
    <property type="protein sequence ID" value="KAH9318921.1"/>
    <property type="molecule type" value="Genomic_DNA"/>
</dbReference>
<feature type="non-terminal residue" evidence="1">
    <location>
        <position position="54"/>
    </location>
</feature>
<evidence type="ECO:0000313" key="1">
    <source>
        <dbReference type="EMBL" id="KAH9318921.1"/>
    </source>
</evidence>
<organism evidence="1 2">
    <name type="scientific">Taxus chinensis</name>
    <name type="common">Chinese yew</name>
    <name type="synonym">Taxus wallichiana var. chinensis</name>
    <dbReference type="NCBI Taxonomy" id="29808"/>
    <lineage>
        <taxon>Eukaryota</taxon>
        <taxon>Viridiplantae</taxon>
        <taxon>Streptophyta</taxon>
        <taxon>Embryophyta</taxon>
        <taxon>Tracheophyta</taxon>
        <taxon>Spermatophyta</taxon>
        <taxon>Pinopsida</taxon>
        <taxon>Pinidae</taxon>
        <taxon>Conifers II</taxon>
        <taxon>Cupressales</taxon>
        <taxon>Taxaceae</taxon>
        <taxon>Taxus</taxon>
    </lineage>
</organism>